<dbReference type="EMBL" id="JAVHJL010000003">
    <property type="protein sequence ID" value="KAK6507796.1"/>
    <property type="molecule type" value="Genomic_DNA"/>
</dbReference>
<protein>
    <submittedName>
        <fullName evidence="1">Uncharacterized protein</fullName>
    </submittedName>
</protein>
<sequence>MSRRAREIAIMDDLLTIKPSPKWMAHWDQPSTVCLATVNNGLYGHLEAQLLPILRTQVYVVTKPDFRREDLPSLVMIADVMKVIGVGVEPGSLLIWTRLYLETATEPRHK</sequence>
<proteinExistence type="predicted"/>
<name>A0AAV9WH15_9PEZI</name>
<evidence type="ECO:0000313" key="1">
    <source>
        <dbReference type="EMBL" id="KAK6507796.1"/>
    </source>
</evidence>
<comment type="caution">
    <text evidence="1">The sequence shown here is derived from an EMBL/GenBank/DDBJ whole genome shotgun (WGS) entry which is preliminary data.</text>
</comment>
<dbReference type="Proteomes" id="UP001370758">
    <property type="component" value="Unassembled WGS sequence"/>
</dbReference>
<accession>A0AAV9WH15</accession>
<keyword evidence="2" id="KW-1185">Reference proteome</keyword>
<gene>
    <name evidence="1" type="ORF">TWF481_006218</name>
</gene>
<organism evidence="1 2">
    <name type="scientific">Arthrobotrys musiformis</name>
    <dbReference type="NCBI Taxonomy" id="47236"/>
    <lineage>
        <taxon>Eukaryota</taxon>
        <taxon>Fungi</taxon>
        <taxon>Dikarya</taxon>
        <taxon>Ascomycota</taxon>
        <taxon>Pezizomycotina</taxon>
        <taxon>Orbiliomycetes</taxon>
        <taxon>Orbiliales</taxon>
        <taxon>Orbiliaceae</taxon>
        <taxon>Arthrobotrys</taxon>
    </lineage>
</organism>
<evidence type="ECO:0000313" key="2">
    <source>
        <dbReference type="Proteomes" id="UP001370758"/>
    </source>
</evidence>
<dbReference type="AlphaFoldDB" id="A0AAV9WH15"/>
<reference evidence="1 2" key="1">
    <citation type="submission" date="2023-08" db="EMBL/GenBank/DDBJ databases">
        <authorList>
            <person name="Palmer J.M."/>
        </authorList>
    </citation>
    <scope>NUCLEOTIDE SEQUENCE [LARGE SCALE GENOMIC DNA]</scope>
    <source>
        <strain evidence="1 2">TWF481</strain>
    </source>
</reference>